<feature type="transmembrane region" description="Helical" evidence="6">
    <location>
        <begin position="692"/>
        <end position="714"/>
    </location>
</feature>
<dbReference type="EMBL" id="DWZH01000036">
    <property type="protein sequence ID" value="HJB09823.1"/>
    <property type="molecule type" value="Genomic_DNA"/>
</dbReference>
<name>A0A9D2LC26_9MICO</name>
<reference evidence="8" key="1">
    <citation type="journal article" date="2021" name="PeerJ">
        <title>Extensive microbial diversity within the chicken gut microbiome revealed by metagenomics and culture.</title>
        <authorList>
            <person name="Gilroy R."/>
            <person name="Ravi A."/>
            <person name="Getino M."/>
            <person name="Pursley I."/>
            <person name="Horton D.L."/>
            <person name="Alikhan N.F."/>
            <person name="Baker D."/>
            <person name="Gharbi K."/>
            <person name="Hall N."/>
            <person name="Watson M."/>
            <person name="Adriaenssens E.M."/>
            <person name="Foster-Nyarko E."/>
            <person name="Jarju S."/>
            <person name="Secka A."/>
            <person name="Antonio M."/>
            <person name="Oren A."/>
            <person name="Chaudhuri R.R."/>
            <person name="La Ragione R."/>
            <person name="Hildebrand F."/>
            <person name="Pallen M.J."/>
        </authorList>
    </citation>
    <scope>NUCLEOTIDE SEQUENCE</scope>
    <source>
        <strain evidence="8">ChiHjej13B12-24818</strain>
    </source>
</reference>
<accession>A0A9D2LC26</accession>
<dbReference type="AlphaFoldDB" id="A0A9D2LC26"/>
<comment type="caution">
    <text evidence="8">The sequence shown here is derived from an EMBL/GenBank/DDBJ whole genome shotgun (WGS) entry which is preliminary data.</text>
</comment>
<comment type="subcellular location">
    <subcellularLocation>
        <location evidence="1">Cell membrane</location>
        <topology evidence="1">Multi-pass membrane protein</topology>
    </subcellularLocation>
</comment>
<evidence type="ECO:0000256" key="3">
    <source>
        <dbReference type="ARBA" id="ARBA00022692"/>
    </source>
</evidence>
<keyword evidence="2" id="KW-1003">Cell membrane</keyword>
<evidence type="ECO:0000256" key="6">
    <source>
        <dbReference type="SAM" id="Phobius"/>
    </source>
</evidence>
<dbReference type="Pfam" id="PF02687">
    <property type="entry name" value="FtsX"/>
    <property type="match status" value="1"/>
</dbReference>
<keyword evidence="4 6" id="KW-1133">Transmembrane helix</keyword>
<dbReference type="Proteomes" id="UP000823823">
    <property type="component" value="Unassembled WGS sequence"/>
</dbReference>
<feature type="transmembrane region" description="Helical" evidence="6">
    <location>
        <begin position="304"/>
        <end position="326"/>
    </location>
</feature>
<keyword evidence="5 6" id="KW-0472">Membrane</keyword>
<dbReference type="InterPro" id="IPR038766">
    <property type="entry name" value="Membrane_comp_ABC_pdt"/>
</dbReference>
<evidence type="ECO:0000256" key="2">
    <source>
        <dbReference type="ARBA" id="ARBA00022475"/>
    </source>
</evidence>
<evidence type="ECO:0000256" key="5">
    <source>
        <dbReference type="ARBA" id="ARBA00023136"/>
    </source>
</evidence>
<dbReference type="GO" id="GO:0005886">
    <property type="term" value="C:plasma membrane"/>
    <property type="evidence" value="ECO:0007669"/>
    <property type="project" value="UniProtKB-SubCell"/>
</dbReference>
<reference evidence="8" key="2">
    <citation type="submission" date="2021-04" db="EMBL/GenBank/DDBJ databases">
        <authorList>
            <person name="Gilroy R."/>
        </authorList>
    </citation>
    <scope>NUCLEOTIDE SEQUENCE</scope>
    <source>
        <strain evidence="8">ChiHjej13B12-24818</strain>
    </source>
</reference>
<feature type="transmembrane region" description="Helical" evidence="6">
    <location>
        <begin position="747"/>
        <end position="769"/>
    </location>
</feature>
<feature type="transmembrane region" description="Helical" evidence="6">
    <location>
        <begin position="346"/>
        <end position="367"/>
    </location>
</feature>
<sequence length="783" mass="81935">MAIRGLRRELPVALTLSTLILLSVLLAAAGTGLLTRLVGASDGLLERARAPHLAQMHAGDLDPEQITSWAQERHEVTAVQIQPQLLIDGDHLLLDGTSQSGSIQQNSLVVPERERDLLLDADGGVVRQVEAGTIWLPVYYEIEHALRIGDMVTVTGPEGYRIDLTVAGFVRDAIMNTAVASSKRLAVSAQDHAAIAARTGTIEHLIGFWVDDPRSQVPSLRTAYQEAGMPAAGPMVDRTAFSMFNLISEGLVAAVVLLVATAVLVVAMLCLRLALVTAMARESRENGVMLAIGMPVSLIVRLQLLKNAAIAVPASLLGLLGGWALAPALTGRLTRYLGASDGAMTWIAPALTSFGLLCLVLATVLVVSRRLRRVSAVAALRSGARGSGRGPGRLRLHRSPLPVGITLGLMDVTRRLGMYSLLLVVVAVCAMIVTVPAATSGTLRSPQFPAAMGVGDADLRMDLQHTGPDSSAAFAAAQHALSRDGEVLDQVALTTTRHVITDAEGTPLALPVDNGDHRSLPVDYAEGRAPRGSDEIALSLIALLESGTEVGQTLPMEVHGEPRELTVVGAYQDITHGGLTAKAMLPTEGEEVTRYVLSARLEPGADVGAAMERLSSQLPEVKVVEIDTFLEQILGPLASAVTRVAVAATAASVLLGAVITGMFVQMLRADSAGGDGIQRALGASRAQLCAQYLSRISIVSVLGAGLGVLGGLGLGQGVLNLMIEGMLGGIDHLFQGASRIDLVADPVLTVIGIPLLLCAVTATVTVLTVRSTPEPRISALTTE</sequence>
<feature type="domain" description="ABC3 transporter permease C-terminal" evidence="7">
    <location>
        <begin position="258"/>
        <end position="375"/>
    </location>
</feature>
<keyword evidence="3 6" id="KW-0812">Transmembrane</keyword>
<evidence type="ECO:0000259" key="7">
    <source>
        <dbReference type="Pfam" id="PF02687"/>
    </source>
</evidence>
<feature type="transmembrane region" description="Helical" evidence="6">
    <location>
        <begin position="251"/>
        <end position="275"/>
    </location>
</feature>
<evidence type="ECO:0000313" key="9">
    <source>
        <dbReference type="Proteomes" id="UP000823823"/>
    </source>
</evidence>
<organism evidence="8 9">
    <name type="scientific">Candidatus Brachybacterium merdavium</name>
    <dbReference type="NCBI Taxonomy" id="2838513"/>
    <lineage>
        <taxon>Bacteria</taxon>
        <taxon>Bacillati</taxon>
        <taxon>Actinomycetota</taxon>
        <taxon>Actinomycetes</taxon>
        <taxon>Micrococcales</taxon>
        <taxon>Dermabacteraceae</taxon>
        <taxon>Brachybacterium</taxon>
    </lineage>
</organism>
<feature type="transmembrane region" description="Helical" evidence="6">
    <location>
        <begin position="416"/>
        <end position="438"/>
    </location>
</feature>
<dbReference type="PANTHER" id="PTHR30287">
    <property type="entry name" value="MEMBRANE COMPONENT OF PREDICTED ABC SUPERFAMILY METABOLITE UPTAKE TRANSPORTER"/>
    <property type="match status" value="1"/>
</dbReference>
<evidence type="ECO:0000256" key="4">
    <source>
        <dbReference type="ARBA" id="ARBA00022989"/>
    </source>
</evidence>
<protein>
    <submittedName>
        <fullName evidence="8">FtsX-like permease family protein</fullName>
    </submittedName>
</protein>
<proteinExistence type="predicted"/>
<dbReference type="PANTHER" id="PTHR30287:SF2">
    <property type="entry name" value="BLL1001 PROTEIN"/>
    <property type="match status" value="1"/>
</dbReference>
<gene>
    <name evidence="8" type="ORF">H9786_04720</name>
</gene>
<evidence type="ECO:0000313" key="8">
    <source>
        <dbReference type="EMBL" id="HJB09823.1"/>
    </source>
</evidence>
<feature type="transmembrane region" description="Helical" evidence="6">
    <location>
        <begin position="644"/>
        <end position="664"/>
    </location>
</feature>
<dbReference type="InterPro" id="IPR003838">
    <property type="entry name" value="ABC3_permease_C"/>
</dbReference>
<evidence type="ECO:0000256" key="1">
    <source>
        <dbReference type="ARBA" id="ARBA00004651"/>
    </source>
</evidence>